<dbReference type="Proteomes" id="UP001154266">
    <property type="component" value="Unassembled WGS sequence"/>
</dbReference>
<dbReference type="EMBL" id="JAKZMO010000008">
    <property type="protein sequence ID" value="MDG5483343.1"/>
    <property type="molecule type" value="Genomic_DNA"/>
</dbReference>
<comment type="caution">
    <text evidence="2">The sequence shown here is derived from an EMBL/GenBank/DDBJ whole genome shotgun (WGS) entry which is preliminary data.</text>
</comment>
<dbReference type="RefSeq" id="WP_278221060.1">
    <property type="nucleotide sequence ID" value="NZ_JAKZMO010000008.1"/>
</dbReference>
<protein>
    <submittedName>
        <fullName evidence="2">Uncharacterized protein</fullName>
    </submittedName>
</protein>
<feature type="region of interest" description="Disordered" evidence="1">
    <location>
        <begin position="22"/>
        <end position="45"/>
    </location>
</feature>
<keyword evidence="3" id="KW-1185">Reference proteome</keyword>
<evidence type="ECO:0000313" key="2">
    <source>
        <dbReference type="EMBL" id="MDG5483343.1"/>
    </source>
</evidence>
<accession>A0ABT6GQ59</accession>
<gene>
    <name evidence="2" type="ORF">MNO81_11130</name>
</gene>
<organism evidence="2 3">
    <name type="scientific">Mycolicibacterium gadium</name>
    <name type="common">Mycobacterium gadium</name>
    <dbReference type="NCBI Taxonomy" id="1794"/>
    <lineage>
        <taxon>Bacteria</taxon>
        <taxon>Bacillati</taxon>
        <taxon>Actinomycetota</taxon>
        <taxon>Actinomycetes</taxon>
        <taxon>Mycobacteriales</taxon>
        <taxon>Mycobacteriaceae</taxon>
        <taxon>Mycolicibacterium</taxon>
    </lineage>
</organism>
<reference evidence="2" key="1">
    <citation type="journal article" date="2023" name="Environ. Microbiol.">
        <title>The 2-methylpropene degradation pathway in Mycobacteriaceae family strains.</title>
        <authorList>
            <person name="Helbich S."/>
            <person name="Barrantes I."/>
            <person name="Dos Anjos Borges L.G."/>
            <person name="Pieper D.H."/>
            <person name="Vainshtein Y."/>
            <person name="Sohn K."/>
            <person name="Engesser K.H."/>
        </authorList>
    </citation>
    <scope>NUCLEOTIDE SEQUENCE</scope>
    <source>
        <strain evidence="2">IBE100</strain>
    </source>
</reference>
<proteinExistence type="predicted"/>
<sequence>MTILWSQPHRDQEARDALDDHGLVDADLGRPKDHQAQADEALMPS</sequence>
<feature type="compositionally biased region" description="Basic and acidic residues" evidence="1">
    <location>
        <begin position="22"/>
        <end position="37"/>
    </location>
</feature>
<evidence type="ECO:0000313" key="3">
    <source>
        <dbReference type="Proteomes" id="UP001154266"/>
    </source>
</evidence>
<evidence type="ECO:0000256" key="1">
    <source>
        <dbReference type="SAM" id="MobiDB-lite"/>
    </source>
</evidence>
<name>A0ABT6GQ59_MYCGU</name>